<dbReference type="EMBL" id="CAJNOQ010008575">
    <property type="protein sequence ID" value="CAF1200866.1"/>
    <property type="molecule type" value="Genomic_DNA"/>
</dbReference>
<evidence type="ECO:0000259" key="1">
    <source>
        <dbReference type="Pfam" id="PF01079"/>
    </source>
</evidence>
<proteinExistence type="predicted"/>
<evidence type="ECO:0000313" key="2">
    <source>
        <dbReference type="EMBL" id="CAF1200866.1"/>
    </source>
</evidence>
<comment type="caution">
    <text evidence="2">The sequence shown here is derived from an EMBL/GenBank/DDBJ whole genome shotgun (WGS) entry which is preliminary data.</text>
</comment>
<protein>
    <recommendedName>
        <fullName evidence="1">Hedgehog protein Hint domain-containing protein</fullName>
    </recommendedName>
</protein>
<sequence>MAWSCTSTQRTATCFSGTSSVISLGSIVKQLKEVSVGDYVQVVDHGQLKYEHMLGFIHSEPNDLYDYLSIDVEMLNNETTVLEISSNHLVFLYNTPDPVFAGKLKIGQQLKTVYDGHIGPVSNHQLAHIMMKPYSWWLKYVGTQLKVGYSKNVNWYIQLLSQLTIKMNPNVLYDGVYEVTGFS</sequence>
<dbReference type="EMBL" id="CAJOBC010008576">
    <property type="protein sequence ID" value="CAF3965380.1"/>
    <property type="molecule type" value="Genomic_DNA"/>
</dbReference>
<dbReference type="GO" id="GO:0016540">
    <property type="term" value="P:protein autoprocessing"/>
    <property type="evidence" value="ECO:0007669"/>
    <property type="project" value="InterPro"/>
</dbReference>
<keyword evidence="4" id="KW-1185">Reference proteome</keyword>
<organism evidence="2 4">
    <name type="scientific">Didymodactylos carnosus</name>
    <dbReference type="NCBI Taxonomy" id="1234261"/>
    <lineage>
        <taxon>Eukaryota</taxon>
        <taxon>Metazoa</taxon>
        <taxon>Spiralia</taxon>
        <taxon>Gnathifera</taxon>
        <taxon>Rotifera</taxon>
        <taxon>Eurotatoria</taxon>
        <taxon>Bdelloidea</taxon>
        <taxon>Philodinida</taxon>
        <taxon>Philodinidae</taxon>
        <taxon>Didymodactylos</taxon>
    </lineage>
</organism>
<dbReference type="OrthoDB" id="5212at2759"/>
<dbReference type="InterPro" id="IPR001767">
    <property type="entry name" value="Hedgehog_Hint"/>
</dbReference>
<dbReference type="SUPFAM" id="SSF51294">
    <property type="entry name" value="Hedgehog/intein (Hint) domain"/>
    <property type="match status" value="1"/>
</dbReference>
<dbReference type="Proteomes" id="UP000681722">
    <property type="component" value="Unassembled WGS sequence"/>
</dbReference>
<dbReference type="Pfam" id="PF01079">
    <property type="entry name" value="Hint"/>
    <property type="match status" value="1"/>
</dbReference>
<accession>A0A814WFV2</accession>
<dbReference type="PANTHER" id="PTHR11889">
    <property type="entry name" value="HEDGEHOG"/>
    <property type="match status" value="1"/>
</dbReference>
<gene>
    <name evidence="2" type="ORF">GPM918_LOCUS23713</name>
    <name evidence="3" type="ORF">SRO942_LOCUS23712</name>
</gene>
<reference evidence="2" key="1">
    <citation type="submission" date="2021-02" db="EMBL/GenBank/DDBJ databases">
        <authorList>
            <person name="Nowell W R."/>
        </authorList>
    </citation>
    <scope>NUCLEOTIDE SEQUENCE</scope>
</reference>
<dbReference type="Gene3D" id="2.170.16.10">
    <property type="entry name" value="Hedgehog/Intein (Hint) domain"/>
    <property type="match status" value="1"/>
</dbReference>
<evidence type="ECO:0000313" key="4">
    <source>
        <dbReference type="Proteomes" id="UP000663829"/>
    </source>
</evidence>
<evidence type="ECO:0000313" key="3">
    <source>
        <dbReference type="EMBL" id="CAF3965380.1"/>
    </source>
</evidence>
<dbReference type="AlphaFoldDB" id="A0A814WFV2"/>
<dbReference type="InterPro" id="IPR050387">
    <property type="entry name" value="Hedgehog_Signaling"/>
</dbReference>
<feature type="domain" description="Hedgehog protein Hint" evidence="1">
    <location>
        <begin position="9"/>
        <end position="110"/>
    </location>
</feature>
<dbReference type="InterPro" id="IPR036844">
    <property type="entry name" value="Hint_dom_sf"/>
</dbReference>
<dbReference type="Proteomes" id="UP000663829">
    <property type="component" value="Unassembled WGS sequence"/>
</dbReference>
<dbReference type="PANTHER" id="PTHR11889:SF31">
    <property type="entry name" value="PROTEIN HEDGEHOG"/>
    <property type="match status" value="1"/>
</dbReference>
<name>A0A814WFV2_9BILA</name>